<evidence type="ECO:0000256" key="6">
    <source>
        <dbReference type="ARBA" id="ARBA00023125"/>
    </source>
</evidence>
<evidence type="ECO:0000256" key="9">
    <source>
        <dbReference type="PROSITE-ProRule" id="PRU00309"/>
    </source>
</evidence>
<keyword evidence="4" id="KW-0862">Zinc</keyword>
<dbReference type="InterPro" id="IPR052224">
    <property type="entry name" value="THAP_domain_protein"/>
</dbReference>
<dbReference type="OrthoDB" id="5982876at2759"/>
<comment type="subcellular location">
    <subcellularLocation>
        <location evidence="1">Nucleus</location>
    </subcellularLocation>
</comment>
<keyword evidence="5" id="KW-0175">Coiled coil</keyword>
<evidence type="ECO:0000256" key="2">
    <source>
        <dbReference type="ARBA" id="ARBA00022723"/>
    </source>
</evidence>
<dbReference type="Ensembl" id="ENSLLET00000008981.1">
    <property type="protein sequence ID" value="ENSLLEP00000008638.1"/>
    <property type="gene ID" value="ENSLLEG00000005514.1"/>
</dbReference>
<reference evidence="11" key="2">
    <citation type="submission" date="2025-09" db="UniProtKB">
        <authorList>
            <consortium name="Ensembl"/>
        </authorList>
    </citation>
    <scope>IDENTIFICATION</scope>
</reference>
<dbReference type="GO" id="GO:0005634">
    <property type="term" value="C:nucleus"/>
    <property type="evidence" value="ECO:0007669"/>
    <property type="project" value="UniProtKB-SubCell"/>
</dbReference>
<keyword evidence="3 9" id="KW-0863">Zinc-finger</keyword>
<dbReference type="Pfam" id="PF05485">
    <property type="entry name" value="THAP"/>
    <property type="match status" value="1"/>
</dbReference>
<name>A0A8C5M997_9ANUR</name>
<dbReference type="GeneTree" id="ENSGT00940000164630"/>
<dbReference type="Proteomes" id="UP000694569">
    <property type="component" value="Unplaced"/>
</dbReference>
<dbReference type="SMART" id="SM00980">
    <property type="entry name" value="THAP"/>
    <property type="match status" value="1"/>
</dbReference>
<dbReference type="PROSITE" id="PS50950">
    <property type="entry name" value="ZF_THAP"/>
    <property type="match status" value="1"/>
</dbReference>
<dbReference type="SMART" id="SM00692">
    <property type="entry name" value="DM3"/>
    <property type="match status" value="1"/>
</dbReference>
<dbReference type="AlphaFoldDB" id="A0A8C5M997"/>
<protein>
    <recommendedName>
        <fullName evidence="8">THAP domain-containing protein 5</fullName>
    </recommendedName>
</protein>
<accession>A0A8C5M997</accession>
<keyword evidence="2" id="KW-0479">Metal-binding</keyword>
<feature type="domain" description="THAP-type" evidence="10">
    <location>
        <begin position="1"/>
        <end position="85"/>
    </location>
</feature>
<dbReference type="SUPFAM" id="SSF57716">
    <property type="entry name" value="Glucocorticoid receptor-like (DNA-binding domain)"/>
    <property type="match status" value="1"/>
</dbReference>
<dbReference type="PANTHER" id="PTHR46927">
    <property type="entry name" value="AGAP005574-PA"/>
    <property type="match status" value="1"/>
</dbReference>
<organism evidence="11 12">
    <name type="scientific">Leptobrachium leishanense</name>
    <name type="common">Leishan spiny toad</name>
    <dbReference type="NCBI Taxonomy" id="445787"/>
    <lineage>
        <taxon>Eukaryota</taxon>
        <taxon>Metazoa</taxon>
        <taxon>Chordata</taxon>
        <taxon>Craniata</taxon>
        <taxon>Vertebrata</taxon>
        <taxon>Euteleostomi</taxon>
        <taxon>Amphibia</taxon>
        <taxon>Batrachia</taxon>
        <taxon>Anura</taxon>
        <taxon>Pelobatoidea</taxon>
        <taxon>Megophryidae</taxon>
        <taxon>Leptobrachium</taxon>
    </lineage>
</organism>
<keyword evidence="7" id="KW-0539">Nucleus</keyword>
<dbReference type="GO" id="GO:0003677">
    <property type="term" value="F:DNA binding"/>
    <property type="evidence" value="ECO:0007669"/>
    <property type="project" value="UniProtKB-UniRule"/>
</dbReference>
<dbReference type="InterPro" id="IPR006612">
    <property type="entry name" value="THAP_Znf"/>
</dbReference>
<evidence type="ECO:0000256" key="1">
    <source>
        <dbReference type="ARBA" id="ARBA00004123"/>
    </source>
</evidence>
<evidence type="ECO:0000256" key="4">
    <source>
        <dbReference type="ARBA" id="ARBA00022833"/>
    </source>
</evidence>
<dbReference type="GO" id="GO:0008270">
    <property type="term" value="F:zinc ion binding"/>
    <property type="evidence" value="ECO:0007669"/>
    <property type="project" value="UniProtKB-KW"/>
</dbReference>
<dbReference type="PANTHER" id="PTHR46927:SF1">
    <property type="entry name" value="THAP DOMAIN-CONTAINING PROTEIN 5"/>
    <property type="match status" value="1"/>
</dbReference>
<keyword evidence="12" id="KW-1185">Reference proteome</keyword>
<evidence type="ECO:0000256" key="3">
    <source>
        <dbReference type="ARBA" id="ARBA00022771"/>
    </source>
</evidence>
<evidence type="ECO:0000313" key="11">
    <source>
        <dbReference type="Ensembl" id="ENSLLEP00000008638.1"/>
    </source>
</evidence>
<proteinExistence type="predicted"/>
<evidence type="ECO:0000256" key="7">
    <source>
        <dbReference type="ARBA" id="ARBA00023242"/>
    </source>
</evidence>
<sequence>MTRYCAAQFCRNRGSHGLWKQRRVSFYPFPLRDKNRLQEWLENMKQSSWYPKKHQVLCSDHFTRDCFDIRWGIRYLKPNAVPTIFPCPSSCRDPFYSTQNISENIRRSDCCKAEEKSSESVDFSQAETSWLLTSLLNGEHALIEQSIQLPCQHSPKGLDMTSCQNISCESNHGSVRPERNMAHPSTSIVTHPREQGDDQAKIACNIQVERFRDLQITIQESAQPNTIALTSPDESVIAIVLPEERSDRPQSVMESLVLDDHRYTSVQQLVSGNLVCLEAEAANVTLENEHSYCRPGSNRALLWEKITKLKSKVALLEIQENATLSRLHSLETLIKRLKQENLLSGDKLKIVESCFNNCDIAALQ</sequence>
<evidence type="ECO:0000256" key="5">
    <source>
        <dbReference type="ARBA" id="ARBA00023054"/>
    </source>
</evidence>
<reference evidence="11" key="1">
    <citation type="submission" date="2025-08" db="UniProtKB">
        <authorList>
            <consortium name="Ensembl"/>
        </authorList>
    </citation>
    <scope>IDENTIFICATION</scope>
</reference>
<evidence type="ECO:0000256" key="8">
    <source>
        <dbReference type="ARBA" id="ARBA00039526"/>
    </source>
</evidence>
<evidence type="ECO:0000313" key="12">
    <source>
        <dbReference type="Proteomes" id="UP000694569"/>
    </source>
</evidence>
<keyword evidence="6 9" id="KW-0238">DNA-binding</keyword>
<evidence type="ECO:0000259" key="10">
    <source>
        <dbReference type="PROSITE" id="PS50950"/>
    </source>
</evidence>